<protein>
    <submittedName>
        <fullName evidence="9">Iron complex transport system permease protein</fullName>
    </submittedName>
</protein>
<dbReference type="Proteomes" id="UP000199634">
    <property type="component" value="Unassembled WGS sequence"/>
</dbReference>
<evidence type="ECO:0000256" key="3">
    <source>
        <dbReference type="ARBA" id="ARBA00022448"/>
    </source>
</evidence>
<keyword evidence="6 8" id="KW-1133">Transmembrane helix</keyword>
<keyword evidence="7 8" id="KW-0472">Membrane</keyword>
<dbReference type="GO" id="GO:0033214">
    <property type="term" value="P:siderophore-iron import into cell"/>
    <property type="evidence" value="ECO:0007669"/>
    <property type="project" value="TreeGrafter"/>
</dbReference>
<evidence type="ECO:0000256" key="1">
    <source>
        <dbReference type="ARBA" id="ARBA00004651"/>
    </source>
</evidence>
<dbReference type="Gene3D" id="1.10.3470.10">
    <property type="entry name" value="ABC transporter involved in vitamin B12 uptake, BtuC"/>
    <property type="match status" value="1"/>
</dbReference>
<feature type="transmembrane region" description="Helical" evidence="8">
    <location>
        <begin position="287"/>
        <end position="306"/>
    </location>
</feature>
<accession>A0A1H6KVR1</accession>
<keyword evidence="10" id="KW-1185">Reference proteome</keyword>
<keyword evidence="4" id="KW-1003">Cell membrane</keyword>
<feature type="transmembrane region" description="Helical" evidence="8">
    <location>
        <begin position="318"/>
        <end position="337"/>
    </location>
</feature>
<dbReference type="FunFam" id="1.10.3470.10:FF:000001">
    <property type="entry name" value="Vitamin B12 ABC transporter permease BtuC"/>
    <property type="match status" value="1"/>
</dbReference>
<name>A0A1H6KVR1_9FLAO</name>
<evidence type="ECO:0000256" key="6">
    <source>
        <dbReference type="ARBA" id="ARBA00022989"/>
    </source>
</evidence>
<dbReference type="GO" id="GO:0005886">
    <property type="term" value="C:plasma membrane"/>
    <property type="evidence" value="ECO:0007669"/>
    <property type="project" value="UniProtKB-SubCell"/>
</dbReference>
<gene>
    <name evidence="9" type="ORF">SAMN02927937_01506</name>
</gene>
<feature type="transmembrane region" description="Helical" evidence="8">
    <location>
        <begin position="199"/>
        <end position="218"/>
    </location>
</feature>
<dbReference type="EMBL" id="FNXE01000018">
    <property type="protein sequence ID" value="SEH80000.1"/>
    <property type="molecule type" value="Genomic_DNA"/>
</dbReference>
<proteinExistence type="inferred from homology"/>
<dbReference type="InterPro" id="IPR000522">
    <property type="entry name" value="ABC_transptr_permease_BtuC"/>
</dbReference>
<comment type="subcellular location">
    <subcellularLocation>
        <location evidence="1">Cell membrane</location>
        <topology evidence="1">Multi-pass membrane protein</topology>
    </subcellularLocation>
</comment>
<organism evidence="9 10">
    <name type="scientific">Paenimyroides marinum</name>
    <dbReference type="NCBI Taxonomy" id="1159016"/>
    <lineage>
        <taxon>Bacteria</taxon>
        <taxon>Pseudomonadati</taxon>
        <taxon>Bacteroidota</taxon>
        <taxon>Flavobacteriia</taxon>
        <taxon>Flavobacteriales</taxon>
        <taxon>Flavobacteriaceae</taxon>
        <taxon>Paenimyroides</taxon>
    </lineage>
</organism>
<feature type="transmembrane region" description="Helical" evidence="8">
    <location>
        <begin position="155"/>
        <end position="179"/>
    </location>
</feature>
<dbReference type="SUPFAM" id="SSF81345">
    <property type="entry name" value="ABC transporter involved in vitamin B12 uptake, BtuC"/>
    <property type="match status" value="1"/>
</dbReference>
<evidence type="ECO:0000313" key="9">
    <source>
        <dbReference type="EMBL" id="SEH80000.1"/>
    </source>
</evidence>
<dbReference type="PANTHER" id="PTHR30472:SF25">
    <property type="entry name" value="ABC TRANSPORTER PERMEASE PROTEIN MJ0876-RELATED"/>
    <property type="match status" value="1"/>
</dbReference>
<sequence>MKKKIAVYKLTFFIVLLVALVTALYLGAYDFNHSVFEIVSTYFKTKTHTADSFVLIELRIPRILMAILTGAALSITGTSLQGLFKNPLASPDLIGITSGAVLFAALTIVFGSAVMHLLPPFLSYTLLSIMAFLGALLTMWFVYKMATSNGKTHILILLLSGVAISALSGAVTGFLTYISTEEELRNLTFWSLGSLAGSNWWKVCLVFVVVSIGSFRLLKKGKTLNALMLGEKEAAHLGFDIEKTKREIIIISSLMVGCVVAFNGTIGFIGLVVPYILRFVFNSNYNILLPLSMILGAVILLIADTISRTIVIPAELPIGILTAIMGAPVFISILINYKRKLK</sequence>
<dbReference type="Pfam" id="PF01032">
    <property type="entry name" value="FecCD"/>
    <property type="match status" value="1"/>
</dbReference>
<evidence type="ECO:0000256" key="8">
    <source>
        <dbReference type="SAM" id="Phobius"/>
    </source>
</evidence>
<dbReference type="PANTHER" id="PTHR30472">
    <property type="entry name" value="FERRIC ENTEROBACTIN TRANSPORT SYSTEM PERMEASE PROTEIN"/>
    <property type="match status" value="1"/>
</dbReference>
<feature type="transmembrane region" description="Helical" evidence="8">
    <location>
        <begin position="93"/>
        <end position="115"/>
    </location>
</feature>
<feature type="transmembrane region" description="Helical" evidence="8">
    <location>
        <begin position="63"/>
        <end position="84"/>
    </location>
</feature>
<dbReference type="STRING" id="1159016.SAMN02927937_01506"/>
<evidence type="ECO:0000313" key="10">
    <source>
        <dbReference type="Proteomes" id="UP000199634"/>
    </source>
</evidence>
<evidence type="ECO:0000256" key="2">
    <source>
        <dbReference type="ARBA" id="ARBA00007935"/>
    </source>
</evidence>
<evidence type="ECO:0000256" key="7">
    <source>
        <dbReference type="ARBA" id="ARBA00023136"/>
    </source>
</evidence>
<feature type="transmembrane region" description="Helical" evidence="8">
    <location>
        <begin position="121"/>
        <end position="143"/>
    </location>
</feature>
<dbReference type="InterPro" id="IPR037294">
    <property type="entry name" value="ABC_BtuC-like"/>
</dbReference>
<evidence type="ECO:0000256" key="4">
    <source>
        <dbReference type="ARBA" id="ARBA00022475"/>
    </source>
</evidence>
<keyword evidence="5 8" id="KW-0812">Transmembrane</keyword>
<dbReference type="AlphaFoldDB" id="A0A1H6KVR1"/>
<dbReference type="OrthoDB" id="9811721at2"/>
<keyword evidence="3" id="KW-0813">Transport</keyword>
<feature type="transmembrane region" description="Helical" evidence="8">
    <location>
        <begin position="248"/>
        <end position="281"/>
    </location>
</feature>
<evidence type="ECO:0000256" key="5">
    <source>
        <dbReference type="ARBA" id="ARBA00022692"/>
    </source>
</evidence>
<feature type="transmembrane region" description="Helical" evidence="8">
    <location>
        <begin position="7"/>
        <end position="28"/>
    </location>
</feature>
<dbReference type="RefSeq" id="WP_091098385.1">
    <property type="nucleotide sequence ID" value="NZ_FNXE01000018.1"/>
</dbReference>
<comment type="similarity">
    <text evidence="2">Belongs to the binding-protein-dependent transport system permease family. FecCD subfamily.</text>
</comment>
<reference evidence="9 10" key="1">
    <citation type="submission" date="2016-10" db="EMBL/GenBank/DDBJ databases">
        <authorList>
            <person name="de Groot N.N."/>
        </authorList>
    </citation>
    <scope>NUCLEOTIDE SEQUENCE [LARGE SCALE GENOMIC DNA]</scope>
    <source>
        <strain evidence="9 10">CGMCC 1.10825</strain>
    </source>
</reference>
<dbReference type="GO" id="GO:0022857">
    <property type="term" value="F:transmembrane transporter activity"/>
    <property type="evidence" value="ECO:0007669"/>
    <property type="project" value="InterPro"/>
</dbReference>
<dbReference type="CDD" id="cd06550">
    <property type="entry name" value="TM_ABC_iron-siderophores_like"/>
    <property type="match status" value="1"/>
</dbReference>